<dbReference type="OrthoDB" id="5504707at2"/>
<evidence type="ECO:0000256" key="1">
    <source>
        <dbReference type="SAM" id="MobiDB-lite"/>
    </source>
</evidence>
<proteinExistence type="predicted"/>
<dbReference type="RefSeq" id="WP_153825374.1">
    <property type="nucleotide sequence ID" value="NZ_WJIE01000041.1"/>
</dbReference>
<keyword evidence="3" id="KW-1185">Reference proteome</keyword>
<dbReference type="AlphaFoldDB" id="A0A6N7Q2N4"/>
<evidence type="ECO:0000313" key="3">
    <source>
        <dbReference type="Proteomes" id="UP000440224"/>
    </source>
</evidence>
<feature type="compositionally biased region" description="Basic and acidic residues" evidence="1">
    <location>
        <begin position="192"/>
        <end position="201"/>
    </location>
</feature>
<accession>A0A6N7Q2N4</accession>
<gene>
    <name evidence="2" type="ORF">GF068_42865</name>
</gene>
<dbReference type="SUPFAM" id="SSF55729">
    <property type="entry name" value="Acyl-CoA N-acyltransferases (Nat)"/>
    <property type="match status" value="1"/>
</dbReference>
<dbReference type="EMBL" id="WJIE01000041">
    <property type="protein sequence ID" value="MRG98608.1"/>
    <property type="molecule type" value="Genomic_DNA"/>
</dbReference>
<evidence type="ECO:0000313" key="2">
    <source>
        <dbReference type="EMBL" id="MRG98608.1"/>
    </source>
</evidence>
<dbReference type="Proteomes" id="UP000440224">
    <property type="component" value="Unassembled WGS sequence"/>
</dbReference>
<evidence type="ECO:0008006" key="4">
    <source>
        <dbReference type="Google" id="ProtNLM"/>
    </source>
</evidence>
<organism evidence="2 3">
    <name type="scientific">Polyangium spumosum</name>
    <dbReference type="NCBI Taxonomy" id="889282"/>
    <lineage>
        <taxon>Bacteria</taxon>
        <taxon>Pseudomonadati</taxon>
        <taxon>Myxococcota</taxon>
        <taxon>Polyangia</taxon>
        <taxon>Polyangiales</taxon>
        <taxon>Polyangiaceae</taxon>
        <taxon>Polyangium</taxon>
    </lineage>
</organism>
<name>A0A6N7Q2N4_9BACT</name>
<reference evidence="2 3" key="1">
    <citation type="submission" date="2019-10" db="EMBL/GenBank/DDBJ databases">
        <title>A soil myxobacterium in the family Polyangiaceae.</title>
        <authorList>
            <person name="Li Y."/>
            <person name="Wang J."/>
        </authorList>
    </citation>
    <scope>NUCLEOTIDE SEQUENCE [LARGE SCALE GENOMIC DNA]</scope>
    <source>
        <strain evidence="2 3">DSM 14734</strain>
    </source>
</reference>
<protein>
    <recommendedName>
        <fullName evidence="4">GNAT family N-acetyltransferase</fullName>
    </recommendedName>
</protein>
<dbReference type="InterPro" id="IPR016181">
    <property type="entry name" value="Acyl_CoA_acyltransferase"/>
</dbReference>
<sequence>MRLHVSADIPLSEPNASSGLVTWFSIDILPHDDAPNPARIGHARVARIHISSALDLNVPLLDVLDADSGELEALHDIFFENDWPKDEYLEGGGNDALYISELVIDPAYEGRNIDLALVRRLCDTLAQGCTVAILPYASQRDIDHWTPLGFEVTPPGGAEGYLHLLLETRTARMDDPDQPGVFKVLPSASPKEAGRHHETTHLPRLRTRSS</sequence>
<comment type="caution">
    <text evidence="2">The sequence shown here is derived from an EMBL/GenBank/DDBJ whole genome shotgun (WGS) entry which is preliminary data.</text>
</comment>
<feature type="region of interest" description="Disordered" evidence="1">
    <location>
        <begin position="176"/>
        <end position="210"/>
    </location>
</feature>